<gene>
    <name evidence="6" type="ORF">BC938DRAFT_480196</name>
</gene>
<comment type="similarity">
    <text evidence="2">Belongs to the eukaryotic RPA49/POLR1E RNA polymerase subunit family.</text>
</comment>
<reference evidence="6 7" key="1">
    <citation type="journal article" date="2018" name="New Phytol.">
        <title>Phylogenomics of Endogonaceae and evolution of mycorrhizas within Mucoromycota.</title>
        <authorList>
            <person name="Chang Y."/>
            <person name="Desiro A."/>
            <person name="Na H."/>
            <person name="Sandor L."/>
            <person name="Lipzen A."/>
            <person name="Clum A."/>
            <person name="Barry K."/>
            <person name="Grigoriev I.V."/>
            <person name="Martin F.M."/>
            <person name="Stajich J.E."/>
            <person name="Smith M.E."/>
            <person name="Bonito G."/>
            <person name="Spatafora J.W."/>
        </authorList>
    </citation>
    <scope>NUCLEOTIDE SEQUENCE [LARGE SCALE GENOMIC DNA]</scope>
    <source>
        <strain evidence="6 7">AD002</strain>
    </source>
</reference>
<proteinExistence type="inferred from homology"/>
<evidence type="ECO:0000256" key="4">
    <source>
        <dbReference type="ARBA" id="ARBA00023163"/>
    </source>
</evidence>
<dbReference type="EMBL" id="RBNJ01000464">
    <property type="protein sequence ID" value="RUS34480.1"/>
    <property type="molecule type" value="Genomic_DNA"/>
</dbReference>
<organism evidence="6 7">
    <name type="scientific">Jimgerdemannia flammicorona</name>
    <dbReference type="NCBI Taxonomy" id="994334"/>
    <lineage>
        <taxon>Eukaryota</taxon>
        <taxon>Fungi</taxon>
        <taxon>Fungi incertae sedis</taxon>
        <taxon>Mucoromycota</taxon>
        <taxon>Mucoromycotina</taxon>
        <taxon>Endogonomycetes</taxon>
        <taxon>Endogonales</taxon>
        <taxon>Endogonaceae</taxon>
        <taxon>Jimgerdemannia</taxon>
    </lineage>
</organism>
<evidence type="ECO:0000313" key="7">
    <source>
        <dbReference type="Proteomes" id="UP000274822"/>
    </source>
</evidence>
<keyword evidence="7" id="KW-1185">Reference proteome</keyword>
<dbReference type="GO" id="GO:0000428">
    <property type="term" value="C:DNA-directed RNA polymerase complex"/>
    <property type="evidence" value="ECO:0007669"/>
    <property type="project" value="UniProtKB-KW"/>
</dbReference>
<keyword evidence="3" id="KW-0240">DNA-directed RNA polymerase</keyword>
<dbReference type="GO" id="GO:0003677">
    <property type="term" value="F:DNA binding"/>
    <property type="evidence" value="ECO:0007669"/>
    <property type="project" value="InterPro"/>
</dbReference>
<evidence type="ECO:0000256" key="2">
    <source>
        <dbReference type="ARBA" id="ARBA00009430"/>
    </source>
</evidence>
<dbReference type="AlphaFoldDB" id="A0A433QXE6"/>
<comment type="subcellular location">
    <subcellularLocation>
        <location evidence="1">Nucleus</location>
        <location evidence="1">Nucleolus</location>
    </subcellularLocation>
</comment>
<dbReference type="Proteomes" id="UP000274822">
    <property type="component" value="Unassembled WGS sequence"/>
</dbReference>
<sequence>AFPGIEPPPTTVFKCYRHTDISKSKKARQRVIAGETDKVEFVGSNFGEQMTKGVYCRYIGFRQEVAVSVNGVVAKGVVKVESPMKLQCFGRELRLESSELHIPMPNEHSPNVHNQLRTHHARPHGSLIHGHLSTHPRYVLGVRSKSANTLTLKEAPVFALHRTVKALKSLSSAKSNPTEQFRVAKAALGEAFGTKKVKQQIKALERNVIDTSAMQDVAGIIQEQIEEKTNTLPSKEEIKLGTDSERPIPPYNLSAESAEEIYKLEDIISDGEMLVIPIKPLLDATNKEERRLPLPFRVSSFINDRLDLILTKPGKKSRKRIRMLMYLSYMMVFSTLNDKQLADRETVSKILLNAPSPIIDRFYDRFTEVVGGPGGKHKWTPVNKDRLLCYIFLLSLMIDQYSTDPAVLATDLSLKMTRTTELFKTLGCKVESLNPTQRAQLDLTTSEAKKMKRATLLAPLTFPAPRLFKKN</sequence>
<feature type="non-terminal residue" evidence="6">
    <location>
        <position position="1"/>
    </location>
</feature>
<protein>
    <submittedName>
        <fullName evidence="6">A49-like RNA polymerase I associated factor-domain-containing protein</fullName>
    </submittedName>
</protein>
<dbReference type="GO" id="GO:0006351">
    <property type="term" value="P:DNA-templated transcription"/>
    <property type="evidence" value="ECO:0007669"/>
    <property type="project" value="InterPro"/>
</dbReference>
<dbReference type="InterPro" id="IPR009668">
    <property type="entry name" value="RNA_pol-assoc_fac_A49-like"/>
</dbReference>
<keyword evidence="5" id="KW-0539">Nucleus</keyword>
<evidence type="ECO:0000256" key="5">
    <source>
        <dbReference type="ARBA" id="ARBA00023242"/>
    </source>
</evidence>
<keyword evidence="4" id="KW-0804">Transcription</keyword>
<name>A0A433QXE6_9FUNG</name>
<comment type="caution">
    <text evidence="6">The sequence shown here is derived from an EMBL/GenBank/DDBJ whole genome shotgun (WGS) entry which is preliminary data.</text>
</comment>
<evidence type="ECO:0000256" key="3">
    <source>
        <dbReference type="ARBA" id="ARBA00022478"/>
    </source>
</evidence>
<evidence type="ECO:0000313" key="6">
    <source>
        <dbReference type="EMBL" id="RUS34480.1"/>
    </source>
</evidence>
<dbReference type="Pfam" id="PF06870">
    <property type="entry name" value="RNA_pol_I_A49"/>
    <property type="match status" value="1"/>
</dbReference>
<dbReference type="GO" id="GO:0005730">
    <property type="term" value="C:nucleolus"/>
    <property type="evidence" value="ECO:0007669"/>
    <property type="project" value="UniProtKB-SubCell"/>
</dbReference>
<evidence type="ECO:0000256" key="1">
    <source>
        <dbReference type="ARBA" id="ARBA00004604"/>
    </source>
</evidence>
<dbReference type="PANTHER" id="PTHR14440">
    <property type="entry name" value="DNA-DIRECTED RNA POLYMERASE I SUBUNIT RPA49"/>
    <property type="match status" value="1"/>
</dbReference>
<accession>A0A433QXE6</accession>